<feature type="non-terminal residue" evidence="1">
    <location>
        <position position="110"/>
    </location>
</feature>
<organism evidence="1 2">
    <name type="scientific">Geodia barretti</name>
    <name type="common">Barrett's horny sponge</name>
    <dbReference type="NCBI Taxonomy" id="519541"/>
    <lineage>
        <taxon>Eukaryota</taxon>
        <taxon>Metazoa</taxon>
        <taxon>Porifera</taxon>
        <taxon>Demospongiae</taxon>
        <taxon>Heteroscleromorpha</taxon>
        <taxon>Tetractinellida</taxon>
        <taxon>Astrophorina</taxon>
        <taxon>Geodiidae</taxon>
        <taxon>Geodia</taxon>
    </lineage>
</organism>
<accession>A0AA35T580</accession>
<sequence length="110" mass="12398">MKLGMYIISMTITCFHDDSILFEKSLRQFSLTPLLHSSNLLTVARMEVKLGAHVYYIVSMTTTTTNSLRHFSLKLLLHSSNSLTVPRMEMKLGTHVCNIVSMTTTTTNSL</sequence>
<dbReference type="EMBL" id="CASHTH010003169">
    <property type="protein sequence ID" value="CAI8041208.1"/>
    <property type="molecule type" value="Genomic_DNA"/>
</dbReference>
<gene>
    <name evidence="1" type="ORF">GBAR_LOCUS22917</name>
</gene>
<name>A0AA35T580_GEOBA</name>
<dbReference type="Proteomes" id="UP001174909">
    <property type="component" value="Unassembled WGS sequence"/>
</dbReference>
<evidence type="ECO:0000313" key="2">
    <source>
        <dbReference type="Proteomes" id="UP001174909"/>
    </source>
</evidence>
<proteinExistence type="predicted"/>
<comment type="caution">
    <text evidence="1">The sequence shown here is derived from an EMBL/GenBank/DDBJ whole genome shotgun (WGS) entry which is preliminary data.</text>
</comment>
<evidence type="ECO:0000313" key="1">
    <source>
        <dbReference type="EMBL" id="CAI8041208.1"/>
    </source>
</evidence>
<dbReference type="AlphaFoldDB" id="A0AA35T580"/>
<reference evidence="1" key="1">
    <citation type="submission" date="2023-03" db="EMBL/GenBank/DDBJ databases">
        <authorList>
            <person name="Steffen K."/>
            <person name="Cardenas P."/>
        </authorList>
    </citation>
    <scope>NUCLEOTIDE SEQUENCE</scope>
</reference>
<keyword evidence="2" id="KW-1185">Reference proteome</keyword>
<protein>
    <submittedName>
        <fullName evidence="1">Uncharacterized protein</fullName>
    </submittedName>
</protein>